<feature type="compositionally biased region" description="Polar residues" evidence="1">
    <location>
        <begin position="187"/>
        <end position="215"/>
    </location>
</feature>
<feature type="region of interest" description="Disordered" evidence="1">
    <location>
        <begin position="1"/>
        <end position="30"/>
    </location>
</feature>
<feature type="region of interest" description="Disordered" evidence="1">
    <location>
        <begin position="386"/>
        <end position="405"/>
    </location>
</feature>
<evidence type="ECO:0000256" key="1">
    <source>
        <dbReference type="SAM" id="MobiDB-lite"/>
    </source>
</evidence>
<gene>
    <name evidence="2" type="ORF">Bhyg_02534</name>
</gene>
<sequence>MLLIGSRPNEHPNHPSHTQSAQLRRELPTDLTEEGILKEAALVLSQAERVKCTAEGGSDIVGGRASVKSRGKIERKNEDSSQFNSLPTRKKAAKPISRSVSDASAKKSKRPSIFNIFAKKGDQISDQTDLKENQWKKVTRSKSDVGESKEAIKKAIRKRNNSENEDVVISKKKPLSPIIENPPRETYFSTPTKSGGTNRNGSTVNLPSGNIGYTSQEDLDLVPSKPIAESIKDTISSIVNHSKSLEDMHSSQQPIQKPPLTKGVTVDGIVKRLSMDRYSPLPHLHGPAFSYTRPNDQIIYAQVVCDSDGRAKQTIHSSYNSKERELFASQSTGDTVDSVGLKKPESSSHPNILFKNIEKHERSISPVRHLDVGRKINGDYFDKKLNGTKNNSDEDEGLGFETRRDYDEPPIVPVIRDVVSPVRIQLDASYRGRADGIEERKNDYFPEISDLSNRRRMLESRIFNRQRSAELLDTNDRSESHEKEMNGHSNEYYQRRAQSHPRDYRSPEREYSNYQRSNVINKYSPERSNVLPSRDVSNSKIIRETRYYHDGHDGYRDQYRKETTVGVDGIPHTREYHTRRKLNSPREIDLGYIEDHRDYFHSEHLEPNTSYFQEKYRQEFEPKSLDSQFSEINRSSPEQNFRQVQQSANRTDKFQSLKREKKQQRSFDKGDSGIENDYRKDSFNDGVSPRWKRRTTRDDIKASDIFLKRERQHSEQLHARRFDFIFRERSIDDGSHFDPRLDKYPSATLKSNRTEKSISKTGTLKSEKKIGGLEKVKQLFTGSSKKKLENKQEKDKFMVREDEMRQRYKEYRPSKTVNSTSAQTFESREPKSSIPLSRVKGNREIATVP</sequence>
<feature type="region of interest" description="Disordered" evidence="1">
    <location>
        <begin position="328"/>
        <end position="347"/>
    </location>
</feature>
<name>A0A9Q0NBN5_9DIPT</name>
<feature type="compositionally biased region" description="Basic and acidic residues" evidence="1">
    <location>
        <begin position="500"/>
        <end position="511"/>
    </location>
</feature>
<evidence type="ECO:0000313" key="3">
    <source>
        <dbReference type="Proteomes" id="UP001151699"/>
    </source>
</evidence>
<feature type="region of interest" description="Disordered" evidence="1">
    <location>
        <begin position="55"/>
        <end position="108"/>
    </location>
</feature>
<feature type="region of interest" description="Disordered" evidence="1">
    <location>
        <begin position="782"/>
        <end position="849"/>
    </location>
</feature>
<accession>A0A9Q0NBN5</accession>
<organism evidence="2 3">
    <name type="scientific">Pseudolycoriella hygida</name>
    <dbReference type="NCBI Taxonomy" id="35572"/>
    <lineage>
        <taxon>Eukaryota</taxon>
        <taxon>Metazoa</taxon>
        <taxon>Ecdysozoa</taxon>
        <taxon>Arthropoda</taxon>
        <taxon>Hexapoda</taxon>
        <taxon>Insecta</taxon>
        <taxon>Pterygota</taxon>
        <taxon>Neoptera</taxon>
        <taxon>Endopterygota</taxon>
        <taxon>Diptera</taxon>
        <taxon>Nematocera</taxon>
        <taxon>Sciaroidea</taxon>
        <taxon>Sciaridae</taxon>
        <taxon>Pseudolycoriella</taxon>
    </lineage>
</organism>
<feature type="compositionally biased region" description="Polar residues" evidence="1">
    <location>
        <begin position="815"/>
        <end position="825"/>
    </location>
</feature>
<feature type="region of interest" description="Disordered" evidence="1">
    <location>
        <begin position="146"/>
        <end position="215"/>
    </location>
</feature>
<protein>
    <submittedName>
        <fullName evidence="2">Uncharacterized protein</fullName>
    </submittedName>
</protein>
<feature type="compositionally biased region" description="Basic and acidic residues" evidence="1">
    <location>
        <begin position="786"/>
        <end position="813"/>
    </location>
</feature>
<dbReference type="AlphaFoldDB" id="A0A9Q0NBN5"/>
<dbReference type="OrthoDB" id="6512771at2759"/>
<comment type="caution">
    <text evidence="2">The sequence shown here is derived from an EMBL/GenBank/DDBJ whole genome shotgun (WGS) entry which is preliminary data.</text>
</comment>
<keyword evidence="3" id="KW-1185">Reference proteome</keyword>
<feature type="compositionally biased region" description="Polar residues" evidence="1">
    <location>
        <begin position="625"/>
        <end position="649"/>
    </location>
</feature>
<feature type="compositionally biased region" description="Basic and acidic residues" evidence="1">
    <location>
        <begin position="650"/>
        <end position="683"/>
    </location>
</feature>
<dbReference type="Proteomes" id="UP001151699">
    <property type="component" value="Chromosome A"/>
</dbReference>
<evidence type="ECO:0000313" key="2">
    <source>
        <dbReference type="EMBL" id="KAJ6647312.1"/>
    </source>
</evidence>
<dbReference type="EMBL" id="WJQU01000001">
    <property type="protein sequence ID" value="KAJ6647312.1"/>
    <property type="molecule type" value="Genomic_DNA"/>
</dbReference>
<feature type="compositionally biased region" description="Basic and acidic residues" evidence="1">
    <location>
        <begin position="469"/>
        <end position="486"/>
    </location>
</feature>
<feature type="region of interest" description="Disordered" evidence="1">
    <location>
        <begin position="469"/>
        <end position="513"/>
    </location>
</feature>
<reference evidence="2" key="1">
    <citation type="submission" date="2022-07" db="EMBL/GenBank/DDBJ databases">
        <authorList>
            <person name="Trinca V."/>
            <person name="Uliana J.V.C."/>
            <person name="Torres T.T."/>
            <person name="Ward R.J."/>
            <person name="Monesi N."/>
        </authorList>
    </citation>
    <scope>NUCLEOTIDE SEQUENCE</scope>
    <source>
        <strain evidence="2">HSMRA1968</strain>
        <tissue evidence="2">Whole embryos</tissue>
    </source>
</reference>
<feature type="region of interest" description="Disordered" evidence="1">
    <location>
        <begin position="623"/>
        <end position="693"/>
    </location>
</feature>
<proteinExistence type="predicted"/>